<evidence type="ECO:0000313" key="2">
    <source>
        <dbReference type="EMBL" id="SMF26519.1"/>
    </source>
</evidence>
<dbReference type="PANTHER" id="PTHR46018:SF2">
    <property type="entry name" value="ZINC PHOSPHODIESTERASE ELAC PROTEIN 1"/>
    <property type="match status" value="1"/>
</dbReference>
<keyword evidence="1" id="KW-0378">Hydrolase</keyword>
<dbReference type="GO" id="GO:0042781">
    <property type="term" value="F:3'-tRNA processing endoribonuclease activity"/>
    <property type="evidence" value="ECO:0007669"/>
    <property type="project" value="TreeGrafter"/>
</dbReference>
<protein>
    <recommendedName>
        <fullName evidence="4">Metallo-beta-lactamase domain-containing protein</fullName>
    </recommendedName>
</protein>
<dbReference type="EMBL" id="FXAC01000020">
    <property type="protein sequence ID" value="SMF26519.1"/>
    <property type="molecule type" value="Genomic_DNA"/>
</dbReference>
<keyword evidence="1" id="KW-0540">Nuclease</keyword>
<evidence type="ECO:0008006" key="4">
    <source>
        <dbReference type="Google" id="ProtNLM"/>
    </source>
</evidence>
<dbReference type="InterPro" id="IPR036866">
    <property type="entry name" value="RibonucZ/Hydroxyglut_hydro"/>
</dbReference>
<reference evidence="3" key="1">
    <citation type="submission" date="2017-04" db="EMBL/GenBank/DDBJ databases">
        <authorList>
            <person name="Varghese N."/>
            <person name="Submissions S."/>
        </authorList>
    </citation>
    <scope>NUCLEOTIDE SEQUENCE [LARGE SCALE GENOMIC DNA]</scope>
    <source>
        <strain evidence="3">NIO-1021</strain>
    </source>
</reference>
<evidence type="ECO:0000313" key="3">
    <source>
        <dbReference type="Proteomes" id="UP000192929"/>
    </source>
</evidence>
<name>A0A1X7E3L8_9MICC</name>
<evidence type="ECO:0000256" key="1">
    <source>
        <dbReference type="ARBA" id="ARBA00022759"/>
    </source>
</evidence>
<sequence>MAADRAGISSAPIVDGHTYLVDCGRACVTQFHKAGLSFASLRGIFLTHLHADPVADYFNYFMMASTTGRKNGHVIPGQLAVYGPGPAGGLPEPFGGRPVGIASPEEPTPGTTSMTAHLLRVFAYTNNIFMRDEDVRDHDSLVAVNEIMPPHSAHVMVEDMGRVGQASHADHLVLSHIENTGGTIDPVEWHRLASRGYDGAVTVGQDLQIITVA</sequence>
<gene>
    <name evidence="2" type="ORF">SAMN06296028_12025</name>
</gene>
<proteinExistence type="predicted"/>
<dbReference type="RefSeq" id="WP_143467425.1">
    <property type="nucleotide sequence ID" value="NZ_FXAC01000020.1"/>
</dbReference>
<dbReference type="Pfam" id="PF23023">
    <property type="entry name" value="Anti-Pycsar_Apyc1"/>
    <property type="match status" value="1"/>
</dbReference>
<dbReference type="PANTHER" id="PTHR46018">
    <property type="entry name" value="ZINC PHOSPHODIESTERASE ELAC PROTEIN 1"/>
    <property type="match status" value="1"/>
</dbReference>
<dbReference type="SUPFAM" id="SSF56281">
    <property type="entry name" value="Metallo-hydrolase/oxidoreductase"/>
    <property type="match status" value="1"/>
</dbReference>
<organism evidence="2 3">
    <name type="scientific">Kocuria marina subsp. indica</name>
    <dbReference type="NCBI Taxonomy" id="1049583"/>
    <lineage>
        <taxon>Bacteria</taxon>
        <taxon>Bacillati</taxon>
        <taxon>Actinomycetota</taxon>
        <taxon>Actinomycetes</taxon>
        <taxon>Micrococcales</taxon>
        <taxon>Micrococcaceae</taxon>
        <taxon>Kocuria</taxon>
    </lineage>
</organism>
<keyword evidence="1" id="KW-0255">Endonuclease</keyword>
<dbReference type="AlphaFoldDB" id="A0A1X7E3L8"/>
<keyword evidence="3" id="KW-1185">Reference proteome</keyword>
<dbReference type="Proteomes" id="UP000192929">
    <property type="component" value="Unassembled WGS sequence"/>
</dbReference>
<accession>A0A1X7E3L8</accession>
<dbReference type="Gene3D" id="3.60.15.10">
    <property type="entry name" value="Ribonuclease Z/Hydroxyacylglutathione hydrolase-like"/>
    <property type="match status" value="1"/>
</dbReference>